<sequence length="234" mass="26105">MSAQNISLVFTPALFHDHNQAQRSPGEWYNDCVIEDLVMNCETLFADKDLRGASAITGVIDYGFEHLYEDHDDENLYNYDNDSPSTTSTFSILEQSLSDDESKDAVVDDSSNKDKDDTTMLGCDTTTTSPEEKRKSRKAHGLKVDTKPPEEEQEMTSSTREHDHPPQQPQEQVPYATTINSATIPTSTSWLNQDPEIDNKKSAAVPPPLQRSATIGGGAISRHRSRQKCSKRIN</sequence>
<feature type="compositionally biased region" description="Polar residues" evidence="1">
    <location>
        <begin position="175"/>
        <end position="192"/>
    </location>
</feature>
<dbReference type="GO" id="GO:0007165">
    <property type="term" value="P:signal transduction"/>
    <property type="evidence" value="ECO:0007669"/>
    <property type="project" value="InterPro"/>
</dbReference>
<dbReference type="Proteomes" id="UP000027586">
    <property type="component" value="Unassembled WGS sequence"/>
</dbReference>
<dbReference type="InterPro" id="IPR000198">
    <property type="entry name" value="RhoGAP_dom"/>
</dbReference>
<evidence type="ECO:0000313" key="4">
    <source>
        <dbReference type="Proteomes" id="UP000027586"/>
    </source>
</evidence>
<reference evidence="3" key="1">
    <citation type="submission" date="2013-08" db="EMBL/GenBank/DDBJ databases">
        <title>Gene expansion shapes genome architecture in the human pathogen Lichtheimia corymbifera: an evolutionary genomics analysis in the ancient terrestrial Mucorales (Mucoromycotina).</title>
        <authorList>
            <person name="Schwartze V.U."/>
            <person name="Winter S."/>
            <person name="Shelest E."/>
            <person name="Marcet-Houben M."/>
            <person name="Horn F."/>
            <person name="Wehner S."/>
            <person name="Hoffmann K."/>
            <person name="Riege K."/>
            <person name="Sammeth M."/>
            <person name="Nowrousian M."/>
            <person name="Valiante V."/>
            <person name="Linde J."/>
            <person name="Jacobsen I.D."/>
            <person name="Marz M."/>
            <person name="Brakhage A.A."/>
            <person name="Gabaldon T."/>
            <person name="Bocker S."/>
            <person name="Voigt K."/>
        </authorList>
    </citation>
    <scope>NUCLEOTIDE SEQUENCE [LARGE SCALE GENOMIC DNA]</scope>
    <source>
        <strain evidence="3">FSU 9682</strain>
    </source>
</reference>
<name>A0A068S138_9FUNG</name>
<protein>
    <recommendedName>
        <fullName evidence="2">Rho-GAP domain-containing protein</fullName>
    </recommendedName>
</protein>
<dbReference type="STRING" id="1263082.A0A068S138"/>
<feature type="domain" description="Rho-GAP" evidence="2">
    <location>
        <begin position="1"/>
        <end position="45"/>
    </location>
</feature>
<dbReference type="VEuPathDB" id="FungiDB:LCOR_06164.1"/>
<evidence type="ECO:0000256" key="1">
    <source>
        <dbReference type="SAM" id="MobiDB-lite"/>
    </source>
</evidence>
<feature type="compositionally biased region" description="Basic residues" evidence="1">
    <location>
        <begin position="221"/>
        <end position="234"/>
    </location>
</feature>
<dbReference type="EMBL" id="CBTN010000026">
    <property type="protein sequence ID" value="CDH54961.1"/>
    <property type="molecule type" value="Genomic_DNA"/>
</dbReference>
<proteinExistence type="predicted"/>
<evidence type="ECO:0000313" key="3">
    <source>
        <dbReference type="EMBL" id="CDH54961.1"/>
    </source>
</evidence>
<feature type="region of interest" description="Disordered" evidence="1">
    <location>
        <begin position="95"/>
        <end position="234"/>
    </location>
</feature>
<dbReference type="AlphaFoldDB" id="A0A068S138"/>
<comment type="caution">
    <text evidence="3">The sequence shown here is derived from an EMBL/GenBank/DDBJ whole genome shotgun (WGS) entry which is preliminary data.</text>
</comment>
<evidence type="ECO:0000259" key="2">
    <source>
        <dbReference type="PROSITE" id="PS50238"/>
    </source>
</evidence>
<accession>A0A068S138</accession>
<feature type="compositionally biased region" description="Low complexity" evidence="1">
    <location>
        <begin position="119"/>
        <end position="128"/>
    </location>
</feature>
<organism evidence="3 4">
    <name type="scientific">Lichtheimia corymbifera JMRC:FSU:9682</name>
    <dbReference type="NCBI Taxonomy" id="1263082"/>
    <lineage>
        <taxon>Eukaryota</taxon>
        <taxon>Fungi</taxon>
        <taxon>Fungi incertae sedis</taxon>
        <taxon>Mucoromycota</taxon>
        <taxon>Mucoromycotina</taxon>
        <taxon>Mucoromycetes</taxon>
        <taxon>Mucorales</taxon>
        <taxon>Lichtheimiaceae</taxon>
        <taxon>Lichtheimia</taxon>
    </lineage>
</organism>
<dbReference type="OrthoDB" id="79452at2759"/>
<gene>
    <name evidence="3" type="ORF">LCOR_06164.1</name>
</gene>
<keyword evidence="4" id="KW-1185">Reference proteome</keyword>
<dbReference type="PROSITE" id="PS50238">
    <property type="entry name" value="RHOGAP"/>
    <property type="match status" value="1"/>
</dbReference>
<feature type="compositionally biased region" description="Basic and acidic residues" evidence="1">
    <location>
        <begin position="103"/>
        <end position="118"/>
    </location>
</feature>